<dbReference type="InterPro" id="IPR013049">
    <property type="entry name" value="Spo11/TopoVI_A_N"/>
</dbReference>
<feature type="active site" description="O-(5'-phospho-DNA)-tyrosine intermediate" evidence="12">
    <location>
        <position position="138"/>
    </location>
</feature>
<evidence type="ECO:0000256" key="7">
    <source>
        <dbReference type="ARBA" id="ARBA00022842"/>
    </source>
</evidence>
<dbReference type="InterPro" id="IPR002815">
    <property type="entry name" value="Spo11/TopoVI_A"/>
</dbReference>
<feature type="region of interest" description="Disordered" evidence="13">
    <location>
        <begin position="1"/>
        <end position="22"/>
    </location>
</feature>
<evidence type="ECO:0000256" key="11">
    <source>
        <dbReference type="ARBA" id="ARBA00023242"/>
    </source>
</evidence>
<dbReference type="Gene3D" id="3.40.1360.10">
    <property type="match status" value="1"/>
</dbReference>
<evidence type="ECO:0000256" key="9">
    <source>
        <dbReference type="ARBA" id="ARBA00023125"/>
    </source>
</evidence>
<dbReference type="EMBL" id="JBAWTH010000173">
    <property type="protein sequence ID" value="KAL2273767.1"/>
    <property type="molecule type" value="Genomic_DNA"/>
</dbReference>
<evidence type="ECO:0000256" key="4">
    <source>
        <dbReference type="ARBA" id="ARBA00006559"/>
    </source>
</evidence>
<comment type="cofactor">
    <cofactor evidence="2">
        <name>Mg(2+)</name>
        <dbReference type="ChEBI" id="CHEBI:18420"/>
    </cofactor>
</comment>
<accession>A0ABR4DW24</accession>
<evidence type="ECO:0000256" key="2">
    <source>
        <dbReference type="ARBA" id="ARBA00001946"/>
    </source>
</evidence>
<feature type="domain" description="Spo11/DNA topoisomerase VI subunit A N-terminal" evidence="14">
    <location>
        <begin position="110"/>
        <end position="170"/>
    </location>
</feature>
<evidence type="ECO:0000256" key="3">
    <source>
        <dbReference type="ARBA" id="ARBA00004123"/>
    </source>
</evidence>
<comment type="caution">
    <text evidence="16">The sequence shown here is derived from an EMBL/GenBank/DDBJ whole genome shotgun (WGS) entry which is preliminary data.</text>
</comment>
<comment type="similarity">
    <text evidence="4 12">Belongs to the TOP6A family.</text>
</comment>
<dbReference type="Pfam" id="PF21180">
    <property type="entry name" value="TOP6A-Spo11_Toprim"/>
    <property type="match status" value="1"/>
</dbReference>
<dbReference type="Gene3D" id="1.10.10.10">
    <property type="entry name" value="Winged helix-like DNA-binding domain superfamily/Winged helix DNA-binding domain"/>
    <property type="match status" value="1"/>
</dbReference>
<evidence type="ECO:0000256" key="5">
    <source>
        <dbReference type="ARBA" id="ARBA00012895"/>
    </source>
</evidence>
<dbReference type="PANTHER" id="PTHR10848:SF0">
    <property type="entry name" value="MEIOTIC RECOMBINATION PROTEIN SPO11"/>
    <property type="match status" value="1"/>
</dbReference>
<keyword evidence="10 12" id="KW-0413">Isomerase</keyword>
<dbReference type="InterPro" id="IPR036388">
    <property type="entry name" value="WH-like_DNA-bd_sf"/>
</dbReference>
<organism evidence="16 17">
    <name type="scientific">Diaporthe vaccinii</name>
    <dbReference type="NCBI Taxonomy" id="105482"/>
    <lineage>
        <taxon>Eukaryota</taxon>
        <taxon>Fungi</taxon>
        <taxon>Dikarya</taxon>
        <taxon>Ascomycota</taxon>
        <taxon>Pezizomycotina</taxon>
        <taxon>Sordariomycetes</taxon>
        <taxon>Sordariomycetidae</taxon>
        <taxon>Diaporthales</taxon>
        <taxon>Diaporthaceae</taxon>
        <taxon>Diaporthe</taxon>
        <taxon>Diaporthe eres species complex</taxon>
    </lineage>
</organism>
<keyword evidence="9 12" id="KW-0238">DNA-binding</keyword>
<evidence type="ECO:0000259" key="14">
    <source>
        <dbReference type="Pfam" id="PF04406"/>
    </source>
</evidence>
<evidence type="ECO:0000256" key="8">
    <source>
        <dbReference type="ARBA" id="ARBA00023029"/>
    </source>
</evidence>
<gene>
    <name evidence="16" type="ORF">FJTKL_04089</name>
</gene>
<dbReference type="EC" id="5.6.2.2" evidence="5"/>
<feature type="compositionally biased region" description="Low complexity" evidence="13">
    <location>
        <begin position="334"/>
        <end position="365"/>
    </location>
</feature>
<evidence type="ECO:0000259" key="15">
    <source>
        <dbReference type="Pfam" id="PF21180"/>
    </source>
</evidence>
<evidence type="ECO:0000256" key="13">
    <source>
        <dbReference type="SAM" id="MobiDB-lite"/>
    </source>
</evidence>
<sequence length="450" mass="49755">MSYDLSLEVDPFPSTPSGPPTSPLFSDGIGHDEFDTSQFSQSSRVITIHDDDSDNTQTDLVVSKIEEIFATMLDVLAEGGDALVIPYRRRASQREGLLRFPGSTVQEAIKFTRMMRIMELAREALVSDRLISKRNIYYQDPDLFKSQSNVDELVDDLAFTLGVGRNALHIVAASKGLLTGPLRLTMKDDTVVACSFDQDPGETIPPINTVRKIDIGETRWVLVIEKEATFRTLAASQYWRHCIHGQGTMITGKGYADLATLEFLNLIHSARPLLPILGVFDCDPHGIEIMRTYKYGSQRLSHEENTRVPGLQWLGVKIDDILRANPPAVEEDGSQSSPGQASQSSQSSFGLLSQGSQGSAPSGSQPVRRHKARGPRNAADSLMPLTTNDRKTAQRIFGAITARGNELDHEETEQLREIQVMLMLNVKAEMQAIDNMGDLSDWLDERIGLA</sequence>
<comment type="subcellular location">
    <subcellularLocation>
        <location evidence="3">Nucleus</location>
    </subcellularLocation>
</comment>
<feature type="domain" description="Topoisomerase 6 subunit A/Spo11 TOPRIM" evidence="15">
    <location>
        <begin position="220"/>
        <end position="329"/>
    </location>
</feature>
<protein>
    <recommendedName>
        <fullName evidence="5">DNA topoisomerase (ATP-hydrolyzing)</fullName>
        <ecNumber evidence="5">5.6.2.2</ecNumber>
    </recommendedName>
</protein>
<keyword evidence="6" id="KW-0479">Metal-binding</keyword>
<evidence type="ECO:0000256" key="12">
    <source>
        <dbReference type="PROSITE-ProRule" id="PRU01385"/>
    </source>
</evidence>
<dbReference type="PRINTS" id="PR01551">
    <property type="entry name" value="SPO11HOMOLOG"/>
</dbReference>
<dbReference type="SUPFAM" id="SSF56726">
    <property type="entry name" value="DNA topoisomerase IV, alpha subunit"/>
    <property type="match status" value="1"/>
</dbReference>
<evidence type="ECO:0000313" key="16">
    <source>
        <dbReference type="EMBL" id="KAL2273767.1"/>
    </source>
</evidence>
<keyword evidence="11" id="KW-0539">Nucleus</keyword>
<dbReference type="InterPro" id="IPR036078">
    <property type="entry name" value="Spo11/TopoVI_A_sf"/>
</dbReference>
<name>A0ABR4DW24_9PEZI</name>
<dbReference type="PRINTS" id="PR01550">
    <property type="entry name" value="TOP6AFAMILY"/>
</dbReference>
<evidence type="ECO:0000256" key="1">
    <source>
        <dbReference type="ARBA" id="ARBA00000185"/>
    </source>
</evidence>
<evidence type="ECO:0000256" key="6">
    <source>
        <dbReference type="ARBA" id="ARBA00022723"/>
    </source>
</evidence>
<evidence type="ECO:0000256" key="10">
    <source>
        <dbReference type="ARBA" id="ARBA00023235"/>
    </source>
</evidence>
<reference evidence="16 17" key="1">
    <citation type="submission" date="2024-03" db="EMBL/GenBank/DDBJ databases">
        <title>A high-quality draft genome sequence of Diaporthe vaccinii, a causative agent of upright dieback and viscid rot disease in cranberry plants.</title>
        <authorList>
            <person name="Sarrasin M."/>
            <person name="Lang B.F."/>
            <person name="Burger G."/>
        </authorList>
    </citation>
    <scope>NUCLEOTIDE SEQUENCE [LARGE SCALE GENOMIC DNA]</scope>
    <source>
        <strain evidence="16 17">IS7</strain>
    </source>
</reference>
<dbReference type="PANTHER" id="PTHR10848">
    <property type="entry name" value="MEIOTIC RECOMBINATION PROTEIN SPO11"/>
    <property type="match status" value="1"/>
</dbReference>
<dbReference type="CDD" id="cd00223">
    <property type="entry name" value="TOPRIM_TopoIIB_SPO"/>
    <property type="match status" value="1"/>
</dbReference>
<evidence type="ECO:0000313" key="17">
    <source>
        <dbReference type="Proteomes" id="UP001600888"/>
    </source>
</evidence>
<keyword evidence="7" id="KW-0460">Magnesium</keyword>
<keyword evidence="8 12" id="KW-0799">Topoisomerase</keyword>
<dbReference type="InterPro" id="IPR034136">
    <property type="entry name" value="TOPRIM_Topo6A/Spo11"/>
</dbReference>
<dbReference type="PROSITE" id="PS52041">
    <property type="entry name" value="TOPO_IIB"/>
    <property type="match status" value="1"/>
</dbReference>
<dbReference type="Pfam" id="PF04406">
    <property type="entry name" value="TP6A_N"/>
    <property type="match status" value="1"/>
</dbReference>
<feature type="compositionally biased region" description="Pro residues" evidence="13">
    <location>
        <begin position="13"/>
        <end position="22"/>
    </location>
</feature>
<comment type="catalytic activity">
    <reaction evidence="1 12">
        <text>ATP-dependent breakage, passage and rejoining of double-stranded DNA.</text>
        <dbReference type="EC" id="5.6.2.2"/>
    </reaction>
</comment>
<dbReference type="Proteomes" id="UP001600888">
    <property type="component" value="Unassembled WGS sequence"/>
</dbReference>
<dbReference type="InterPro" id="IPR013048">
    <property type="entry name" value="Meiotic_Spo11"/>
</dbReference>
<proteinExistence type="inferred from homology"/>
<feature type="region of interest" description="Disordered" evidence="13">
    <location>
        <begin position="327"/>
        <end position="385"/>
    </location>
</feature>
<keyword evidence="17" id="KW-1185">Reference proteome</keyword>